<evidence type="ECO:0000313" key="2">
    <source>
        <dbReference type="EMBL" id="EIM57197.1"/>
    </source>
</evidence>
<reference evidence="2 3" key="2">
    <citation type="submission" date="2012-02" db="EMBL/GenBank/DDBJ databases">
        <title>Improved High-Quality Draft sequence of Eubacterium cellulosolvens 6.</title>
        <authorList>
            <consortium name="US DOE Joint Genome Institute"/>
            <person name="Lucas S."/>
            <person name="Han J."/>
            <person name="Lapidus A."/>
            <person name="Cheng J.-F."/>
            <person name="Goodwin L."/>
            <person name="Pitluck S."/>
            <person name="Peters L."/>
            <person name="Mikhailova N."/>
            <person name="Gu W."/>
            <person name="Detter J.C."/>
            <person name="Han C."/>
            <person name="Tapia R."/>
            <person name="Land M."/>
            <person name="Hauser L."/>
            <person name="Kyrpides N."/>
            <person name="Ivanova N."/>
            <person name="Pagani I."/>
            <person name="Johnson E."/>
            <person name="Mukhopadhyay B."/>
            <person name="Anderson I."/>
            <person name="Woyke T."/>
        </authorList>
    </citation>
    <scope>NUCLEOTIDE SEQUENCE [LARGE SCALE GENOMIC DNA]</scope>
    <source>
        <strain evidence="2 3">6</strain>
    </source>
</reference>
<name>I5ATS4_EUBC6</name>
<gene>
    <name evidence="2" type="ORF">EubceDRAFT1_1386</name>
</gene>
<protein>
    <submittedName>
        <fullName evidence="2">Uncharacterized protein</fullName>
    </submittedName>
</protein>
<evidence type="ECO:0000313" key="3">
    <source>
        <dbReference type="Proteomes" id="UP000005753"/>
    </source>
</evidence>
<organism evidence="2 3">
    <name type="scientific">Eubacterium cellulosolvens (strain ATCC 43171 / JCM 9499 / 6)</name>
    <name type="common">Cillobacterium cellulosolvens</name>
    <dbReference type="NCBI Taxonomy" id="633697"/>
    <lineage>
        <taxon>Bacteria</taxon>
        <taxon>Bacillati</taxon>
        <taxon>Bacillota</taxon>
        <taxon>Clostridia</taxon>
        <taxon>Eubacteriales</taxon>
        <taxon>Eubacteriaceae</taxon>
        <taxon>Eubacterium</taxon>
    </lineage>
</organism>
<sequence>MRRRKRLPFRQLRMCKAGITLYMSLILLVILSLIAAGFYSVKIAAGRVSLQMGTEEGIFSAFAGYDRLLFDKYGLLFLDIGRGESEWKLGSVLKGIAGDASFVTNPSDCRVGVTDLSICLHESSVTGLVLASDLGGAAFERQICQQEKLQTSTGETYRLREKTGADAEAAREMLELRRGISEERAGDFYSEVSEEELKTLPAGYRDPVKAIRNLKKRGLLSLVFPDVGRIPAGTSEGQMPASTRALRQGFGMLPTQWEGGTGDAAARLRRFLMDDFCCYTDGQRGAGLVCQIEYGIKHQSSDRENLREVLSDLLKIREASNLMFLLTNPSKGREADVLGASMAASLLSPELAPGLSFALKTAWAYGEAIQDLRNLVNGGRVPIAKSESDWQLELTGLAGLGSSAVEATGGDHGLSYRDYLRLLVMQVDRQQLVPALMDLVEINMRQEGRDGFCLDCCVDAMEVELHGDICGRDFFTRRAFGYDMKE</sequence>
<accession>I5ATS4</accession>
<keyword evidence="3" id="KW-1185">Reference proteome</keyword>
<keyword evidence="1" id="KW-0472">Membrane</keyword>
<feature type="transmembrane region" description="Helical" evidence="1">
    <location>
        <begin position="21"/>
        <end position="41"/>
    </location>
</feature>
<dbReference type="OrthoDB" id="5135382at2"/>
<keyword evidence="1" id="KW-1133">Transmembrane helix</keyword>
<dbReference type="STRING" id="633697.EubceDRAFT1_1386"/>
<proteinExistence type="predicted"/>
<dbReference type="HOGENOM" id="CLU_026897_0_0_9"/>
<dbReference type="Proteomes" id="UP000005753">
    <property type="component" value="Chromosome"/>
</dbReference>
<evidence type="ECO:0000256" key="1">
    <source>
        <dbReference type="SAM" id="Phobius"/>
    </source>
</evidence>
<dbReference type="Pfam" id="PF18960">
    <property type="entry name" value="DUF5702"/>
    <property type="match status" value="1"/>
</dbReference>
<dbReference type="EMBL" id="CM001487">
    <property type="protein sequence ID" value="EIM57197.1"/>
    <property type="molecule type" value="Genomic_DNA"/>
</dbReference>
<keyword evidence="1" id="KW-0812">Transmembrane</keyword>
<dbReference type="eggNOG" id="ENOG502ZC8M">
    <property type="taxonomic scope" value="Bacteria"/>
</dbReference>
<reference evidence="2 3" key="1">
    <citation type="submission" date="2010-08" db="EMBL/GenBank/DDBJ databases">
        <authorList>
            <consortium name="US DOE Joint Genome Institute (JGI-PGF)"/>
            <person name="Lucas S."/>
            <person name="Copeland A."/>
            <person name="Lapidus A."/>
            <person name="Cheng J.-F."/>
            <person name="Bruce D."/>
            <person name="Goodwin L."/>
            <person name="Pitluck S."/>
            <person name="Land M.L."/>
            <person name="Hauser L."/>
            <person name="Chang Y.-J."/>
            <person name="Anderson I.J."/>
            <person name="Johnson E."/>
            <person name="Mulhopadhyay B."/>
            <person name="Kyrpides N."/>
            <person name="Woyke T.J."/>
        </authorList>
    </citation>
    <scope>NUCLEOTIDE SEQUENCE [LARGE SCALE GENOMIC DNA]</scope>
    <source>
        <strain evidence="2 3">6</strain>
    </source>
</reference>
<dbReference type="AlphaFoldDB" id="I5ATS4"/>
<dbReference type="InterPro" id="IPR043756">
    <property type="entry name" value="DUF5702"/>
</dbReference>